<feature type="region of interest" description="Disordered" evidence="4">
    <location>
        <begin position="1"/>
        <end position="25"/>
    </location>
</feature>
<gene>
    <name evidence="6" type="ORF">LPLAT_LOCUS5672</name>
</gene>
<feature type="compositionally biased region" description="Basic and acidic residues" evidence="4">
    <location>
        <begin position="15"/>
        <end position="24"/>
    </location>
</feature>
<evidence type="ECO:0000259" key="5">
    <source>
        <dbReference type="Pfam" id="PF02892"/>
    </source>
</evidence>
<evidence type="ECO:0000313" key="7">
    <source>
        <dbReference type="Proteomes" id="UP001497644"/>
    </source>
</evidence>
<keyword evidence="2" id="KW-0863">Zinc-finger</keyword>
<dbReference type="AlphaFoldDB" id="A0AAV2NJK0"/>
<reference evidence="6" key="1">
    <citation type="submission" date="2024-04" db="EMBL/GenBank/DDBJ databases">
        <authorList>
            <consortium name="Molecular Ecology Group"/>
        </authorList>
    </citation>
    <scope>NUCLEOTIDE SEQUENCE</scope>
</reference>
<name>A0AAV2NJK0_9HYME</name>
<keyword evidence="3" id="KW-0862">Zinc</keyword>
<protein>
    <recommendedName>
        <fullName evidence="5">BED-type domain-containing protein</fullName>
    </recommendedName>
</protein>
<organism evidence="6 7">
    <name type="scientific">Lasius platythorax</name>
    <dbReference type="NCBI Taxonomy" id="488582"/>
    <lineage>
        <taxon>Eukaryota</taxon>
        <taxon>Metazoa</taxon>
        <taxon>Ecdysozoa</taxon>
        <taxon>Arthropoda</taxon>
        <taxon>Hexapoda</taxon>
        <taxon>Insecta</taxon>
        <taxon>Pterygota</taxon>
        <taxon>Neoptera</taxon>
        <taxon>Endopterygota</taxon>
        <taxon>Hymenoptera</taxon>
        <taxon>Apocrita</taxon>
        <taxon>Aculeata</taxon>
        <taxon>Formicoidea</taxon>
        <taxon>Formicidae</taxon>
        <taxon>Formicinae</taxon>
        <taxon>Lasius</taxon>
        <taxon>Lasius</taxon>
    </lineage>
</organism>
<evidence type="ECO:0000313" key="6">
    <source>
        <dbReference type="EMBL" id="CAL1679496.1"/>
    </source>
</evidence>
<evidence type="ECO:0000256" key="2">
    <source>
        <dbReference type="ARBA" id="ARBA00022771"/>
    </source>
</evidence>
<evidence type="ECO:0000256" key="3">
    <source>
        <dbReference type="ARBA" id="ARBA00022833"/>
    </source>
</evidence>
<accession>A0AAV2NJK0</accession>
<feature type="domain" description="BED-type" evidence="5">
    <location>
        <begin position="31"/>
        <end position="72"/>
    </location>
</feature>
<proteinExistence type="predicted"/>
<keyword evidence="1" id="KW-0479">Metal-binding</keyword>
<dbReference type="Proteomes" id="UP001497644">
    <property type="component" value="Chromosome 2"/>
</dbReference>
<dbReference type="GO" id="GO:0008270">
    <property type="term" value="F:zinc ion binding"/>
    <property type="evidence" value="ECO:0007669"/>
    <property type="project" value="UniProtKB-KW"/>
</dbReference>
<evidence type="ECO:0000256" key="1">
    <source>
        <dbReference type="ARBA" id="ARBA00022723"/>
    </source>
</evidence>
<dbReference type="EMBL" id="OZ034825">
    <property type="protein sequence ID" value="CAL1679496.1"/>
    <property type="molecule type" value="Genomic_DNA"/>
</dbReference>
<evidence type="ECO:0000256" key="4">
    <source>
        <dbReference type="SAM" id="MobiDB-lite"/>
    </source>
</evidence>
<feature type="compositionally biased region" description="Acidic residues" evidence="4">
    <location>
        <begin position="1"/>
        <end position="11"/>
    </location>
</feature>
<dbReference type="Pfam" id="PF02892">
    <property type="entry name" value="zf-BED"/>
    <property type="match status" value="1"/>
</dbReference>
<dbReference type="InterPro" id="IPR003656">
    <property type="entry name" value="Znf_BED"/>
</dbReference>
<dbReference type="GO" id="GO:0003677">
    <property type="term" value="F:DNA binding"/>
    <property type="evidence" value="ECO:0007669"/>
    <property type="project" value="InterPro"/>
</dbReference>
<sequence length="126" mass="15308">MWESDTEDDTYNESKNTEIKEEGRRKRSSYVFDHFMFTNDKAKCNYCGRIYQIMIRRLNLKSLKKHINKNHRLQLYGKQPEPIKPDYNNIITLEEMEYTGIDYEVIFKKHLNNIRRFNPSYSETAK</sequence>
<keyword evidence="7" id="KW-1185">Reference proteome</keyword>